<protein>
    <submittedName>
        <fullName evidence="1">Uncharacterized protein</fullName>
    </submittedName>
</protein>
<organism evidence="1 2">
    <name type="scientific">Ameiurus melas</name>
    <name type="common">Black bullhead</name>
    <name type="synonym">Silurus melas</name>
    <dbReference type="NCBI Taxonomy" id="219545"/>
    <lineage>
        <taxon>Eukaryota</taxon>
        <taxon>Metazoa</taxon>
        <taxon>Chordata</taxon>
        <taxon>Craniata</taxon>
        <taxon>Vertebrata</taxon>
        <taxon>Euteleostomi</taxon>
        <taxon>Actinopterygii</taxon>
        <taxon>Neopterygii</taxon>
        <taxon>Teleostei</taxon>
        <taxon>Ostariophysi</taxon>
        <taxon>Siluriformes</taxon>
        <taxon>Ictaluridae</taxon>
        <taxon>Ameiurus</taxon>
    </lineage>
</organism>
<gene>
    <name evidence="1" type="ORF">AMELA_G00069010</name>
</gene>
<reference evidence="1 2" key="1">
    <citation type="submission" date="2020-02" db="EMBL/GenBank/DDBJ databases">
        <title>A chromosome-scale genome assembly of the black bullhead catfish (Ameiurus melas).</title>
        <authorList>
            <person name="Wen M."/>
            <person name="Zham M."/>
            <person name="Cabau C."/>
            <person name="Klopp C."/>
            <person name="Donnadieu C."/>
            <person name="Roques C."/>
            <person name="Bouchez O."/>
            <person name="Lampietro C."/>
            <person name="Jouanno E."/>
            <person name="Herpin A."/>
            <person name="Louis A."/>
            <person name="Berthelot C."/>
            <person name="Parey E."/>
            <person name="Roest-Crollius H."/>
            <person name="Braasch I."/>
            <person name="Postlethwait J."/>
            <person name="Robinson-Rechavi M."/>
            <person name="Echchiki A."/>
            <person name="Begum T."/>
            <person name="Montfort J."/>
            <person name="Schartl M."/>
            <person name="Bobe J."/>
            <person name="Guiguen Y."/>
        </authorList>
    </citation>
    <scope>NUCLEOTIDE SEQUENCE [LARGE SCALE GENOMIC DNA]</scope>
    <source>
        <strain evidence="1">M_S1</strain>
        <tissue evidence="1">Blood</tissue>
    </source>
</reference>
<keyword evidence="2" id="KW-1185">Reference proteome</keyword>
<proteinExistence type="predicted"/>
<dbReference type="EMBL" id="JAAGNN010000005">
    <property type="protein sequence ID" value="KAF4089647.1"/>
    <property type="molecule type" value="Genomic_DNA"/>
</dbReference>
<evidence type="ECO:0000313" key="2">
    <source>
        <dbReference type="Proteomes" id="UP000593565"/>
    </source>
</evidence>
<name>A0A7J6B599_AMEME</name>
<evidence type="ECO:0000313" key="1">
    <source>
        <dbReference type="EMBL" id="KAF4089647.1"/>
    </source>
</evidence>
<accession>A0A7J6B599</accession>
<dbReference type="Proteomes" id="UP000593565">
    <property type="component" value="Unassembled WGS sequence"/>
</dbReference>
<feature type="non-terminal residue" evidence="1">
    <location>
        <position position="1"/>
    </location>
</feature>
<dbReference type="AlphaFoldDB" id="A0A7J6B599"/>
<sequence length="156" mass="17194">ERESDTVCINPAVTSTAHTSARAHTPLTLTCFLFASVDFREDGGDRDGGPPLPKCKESLGVTFQDTCQLCLPRTVDTCVVVLESEVWRLVPPTHTPPHTQLQPRCVLLRQAVLVELLISQPVSSPPDFFPSYSSFSEHYTNRPSVRAFISPLTVNT</sequence>
<comment type="caution">
    <text evidence="1">The sequence shown here is derived from an EMBL/GenBank/DDBJ whole genome shotgun (WGS) entry which is preliminary data.</text>
</comment>